<keyword evidence="3" id="KW-1185">Reference proteome</keyword>
<feature type="domain" description="VapC50 C-terminal" evidence="1">
    <location>
        <begin position="18"/>
        <end position="70"/>
    </location>
</feature>
<gene>
    <name evidence="2" type="ORF">WM40_26185</name>
</gene>
<evidence type="ECO:0000313" key="2">
    <source>
        <dbReference type="EMBL" id="KKB60947.1"/>
    </source>
</evidence>
<proteinExistence type="predicted"/>
<accession>A0A0F5JUC3</accession>
<evidence type="ECO:0000259" key="1">
    <source>
        <dbReference type="Pfam" id="PF26343"/>
    </source>
</evidence>
<sequence>DFAVEVVRDRFGIEVLHPDEFVCDLIDLQEKRAIAVFRELRNRRKNPPITVEQLIESVRRVGLLHVANWLSSDDVFPLL</sequence>
<dbReference type="EMBL" id="LAQU01000111">
    <property type="protein sequence ID" value="KKB60947.1"/>
    <property type="molecule type" value="Genomic_DNA"/>
</dbReference>
<feature type="non-terminal residue" evidence="2">
    <location>
        <position position="1"/>
    </location>
</feature>
<dbReference type="InterPro" id="IPR058652">
    <property type="entry name" value="VapC50_C"/>
</dbReference>
<comment type="caution">
    <text evidence="2">The sequence shown here is derived from an EMBL/GenBank/DDBJ whole genome shotgun (WGS) entry which is preliminary data.</text>
</comment>
<protein>
    <recommendedName>
        <fullName evidence="1">VapC50 C-terminal domain-containing protein</fullName>
    </recommendedName>
</protein>
<reference evidence="2 3" key="1">
    <citation type="submission" date="2015-03" db="EMBL/GenBank/DDBJ databases">
        <title>Draft Genome Sequence of Burkholderia andropogonis type strain ICMP2807, isolated from Sorghum bicolor.</title>
        <authorList>
            <person name="Lopes-Santos L."/>
            <person name="Castro D.B."/>
            <person name="Ottoboni L.M."/>
            <person name="Park D."/>
            <person name="Weirc B.S."/>
            <person name="Destefano S.A."/>
        </authorList>
    </citation>
    <scope>NUCLEOTIDE SEQUENCE [LARGE SCALE GENOMIC DNA]</scope>
    <source>
        <strain evidence="2 3">ICMP2807</strain>
    </source>
</reference>
<dbReference type="PATRIC" id="fig|28092.6.peg.6177"/>
<organism evidence="2 3">
    <name type="scientific">Robbsia andropogonis</name>
    <dbReference type="NCBI Taxonomy" id="28092"/>
    <lineage>
        <taxon>Bacteria</taxon>
        <taxon>Pseudomonadati</taxon>
        <taxon>Pseudomonadota</taxon>
        <taxon>Betaproteobacteria</taxon>
        <taxon>Burkholderiales</taxon>
        <taxon>Burkholderiaceae</taxon>
        <taxon>Robbsia</taxon>
    </lineage>
</organism>
<dbReference type="AlphaFoldDB" id="A0A0F5JUC3"/>
<dbReference type="Proteomes" id="UP000033618">
    <property type="component" value="Unassembled WGS sequence"/>
</dbReference>
<name>A0A0F5JUC3_9BURK</name>
<dbReference type="Pfam" id="PF26343">
    <property type="entry name" value="VapC50_C"/>
    <property type="match status" value="1"/>
</dbReference>
<evidence type="ECO:0000313" key="3">
    <source>
        <dbReference type="Proteomes" id="UP000033618"/>
    </source>
</evidence>